<organism evidence="15 16">
    <name type="scientific">Nocardioides silvaticus</name>
    <dbReference type="NCBI Taxonomy" id="2201891"/>
    <lineage>
        <taxon>Bacteria</taxon>
        <taxon>Bacillati</taxon>
        <taxon>Actinomycetota</taxon>
        <taxon>Actinomycetes</taxon>
        <taxon>Propionibacteriales</taxon>
        <taxon>Nocardioidaceae</taxon>
        <taxon>Nocardioides</taxon>
    </lineage>
</organism>
<dbReference type="EMBL" id="QGDD01000004">
    <property type="protein sequence ID" value="PWN02772.1"/>
    <property type="molecule type" value="Genomic_DNA"/>
</dbReference>
<name>A0A316TKG0_9ACTN</name>
<dbReference type="OrthoDB" id="9760034at2"/>
<keyword evidence="2" id="KW-0479">Metal-binding</keyword>
<keyword evidence="16" id="KW-1185">Reference proteome</keyword>
<evidence type="ECO:0000256" key="4">
    <source>
        <dbReference type="ARBA" id="ARBA00022801"/>
    </source>
</evidence>
<dbReference type="GO" id="GO:0030894">
    <property type="term" value="C:replisome"/>
    <property type="evidence" value="ECO:0007669"/>
    <property type="project" value="TreeGrafter"/>
</dbReference>
<dbReference type="Pfam" id="PF16124">
    <property type="entry name" value="RecQ_Zn_bind"/>
    <property type="match status" value="1"/>
</dbReference>
<dbReference type="CDD" id="cd17920">
    <property type="entry name" value="DEXHc_RecQ"/>
    <property type="match status" value="1"/>
</dbReference>
<feature type="domain" description="Helicase C-terminal" evidence="14">
    <location>
        <begin position="208"/>
        <end position="374"/>
    </location>
</feature>
<evidence type="ECO:0000256" key="8">
    <source>
        <dbReference type="ARBA" id="ARBA00023235"/>
    </source>
</evidence>
<dbReference type="Proteomes" id="UP000245507">
    <property type="component" value="Unassembled WGS sequence"/>
</dbReference>
<dbReference type="Pfam" id="PF00271">
    <property type="entry name" value="Helicase_C"/>
    <property type="match status" value="1"/>
</dbReference>
<dbReference type="EC" id="5.6.2.4" evidence="10"/>
<dbReference type="SUPFAM" id="SSF52540">
    <property type="entry name" value="P-loop containing nucleoside triphosphate hydrolases"/>
    <property type="match status" value="1"/>
</dbReference>
<evidence type="ECO:0000256" key="1">
    <source>
        <dbReference type="ARBA" id="ARBA00005446"/>
    </source>
</evidence>
<dbReference type="GO" id="GO:0009378">
    <property type="term" value="F:four-way junction helicase activity"/>
    <property type="evidence" value="ECO:0007669"/>
    <property type="project" value="TreeGrafter"/>
</dbReference>
<dbReference type="PROSITE" id="PS51192">
    <property type="entry name" value="HELICASE_ATP_BIND_1"/>
    <property type="match status" value="1"/>
</dbReference>
<dbReference type="PANTHER" id="PTHR13710">
    <property type="entry name" value="DNA HELICASE RECQ FAMILY MEMBER"/>
    <property type="match status" value="1"/>
</dbReference>
<sequence>MTSARQIRDLARREFGHDSLLPGQSEAIGALANGEDVLLVSPTGAGKSLVYQVGGLLRGGCTIVVSPLLALQQDQVERIDAAPGEARAARLSSAEGEQERRDALAGAADGTIDFLFLSPEQLANAEVRARLAELRPGLVAVDEAHCVSVWGHDFRPDYFRLGELVAELGAQRIVAMTATAAPPVRDDIVERLGMNNARTVVTGFARPNLRLDVVRVESEDDQRDAVRAAVKDTDGAGIVYCRTRPAAEEYAALLAEDGRRTAVYHAGLGHRRRDEAYDAFMAGEVDTIVATSAFGMGIDKPDIRFVVHAQVPESPDTYYQEVGRAGRDGEPSVGTLVYRPEDLALGRFFSAGVPRADDVRSVVAAARAGDREPGAAAERTGLGKRKAGRILNLVRLVEEAGAATSPKRHTAAVIEVAEAHQRLERSRVDMMRGYAETDRCRAEFLVGYFGEQVDRCEVCDNCREGVAPETGGADAPYPVQSRVEHDEFGPGVVTDVEDDRLTVLFDDVGYRTLSLEVVEAEGLLATPEH</sequence>
<dbReference type="PROSITE" id="PS51194">
    <property type="entry name" value="HELICASE_CTER"/>
    <property type="match status" value="1"/>
</dbReference>
<dbReference type="Gene3D" id="3.40.50.300">
    <property type="entry name" value="P-loop containing nucleotide triphosphate hydrolases"/>
    <property type="match status" value="2"/>
</dbReference>
<dbReference type="GO" id="GO:0016787">
    <property type="term" value="F:hydrolase activity"/>
    <property type="evidence" value="ECO:0007669"/>
    <property type="project" value="UniProtKB-KW"/>
</dbReference>
<evidence type="ECO:0000256" key="5">
    <source>
        <dbReference type="ARBA" id="ARBA00022806"/>
    </source>
</evidence>
<feature type="domain" description="Helicase ATP-binding" evidence="13">
    <location>
        <begin position="28"/>
        <end position="198"/>
    </location>
</feature>
<evidence type="ECO:0000256" key="9">
    <source>
        <dbReference type="ARBA" id="ARBA00034617"/>
    </source>
</evidence>
<comment type="similarity">
    <text evidence="1">Belongs to the helicase family. RecQ subfamily.</text>
</comment>
<dbReference type="InterPro" id="IPR027417">
    <property type="entry name" value="P-loop_NTPase"/>
</dbReference>
<comment type="caution">
    <text evidence="15">The sequence shown here is derived from an EMBL/GenBank/DDBJ whole genome shotgun (WGS) entry which is preliminary data.</text>
</comment>
<dbReference type="InterPro" id="IPR011545">
    <property type="entry name" value="DEAD/DEAH_box_helicase_dom"/>
</dbReference>
<dbReference type="GO" id="GO:0005524">
    <property type="term" value="F:ATP binding"/>
    <property type="evidence" value="ECO:0007669"/>
    <property type="project" value="UniProtKB-KW"/>
</dbReference>
<dbReference type="GO" id="GO:0046872">
    <property type="term" value="F:metal ion binding"/>
    <property type="evidence" value="ECO:0007669"/>
    <property type="project" value="UniProtKB-KW"/>
</dbReference>
<evidence type="ECO:0000259" key="13">
    <source>
        <dbReference type="PROSITE" id="PS51192"/>
    </source>
</evidence>
<dbReference type="InterPro" id="IPR001650">
    <property type="entry name" value="Helicase_C-like"/>
</dbReference>
<dbReference type="NCBIfam" id="TIGR00614">
    <property type="entry name" value="recQ_fam"/>
    <property type="match status" value="1"/>
</dbReference>
<dbReference type="GO" id="GO:0006281">
    <property type="term" value="P:DNA repair"/>
    <property type="evidence" value="ECO:0007669"/>
    <property type="project" value="TreeGrafter"/>
</dbReference>
<dbReference type="GO" id="GO:0006310">
    <property type="term" value="P:DNA recombination"/>
    <property type="evidence" value="ECO:0007669"/>
    <property type="project" value="InterPro"/>
</dbReference>
<evidence type="ECO:0000256" key="10">
    <source>
        <dbReference type="ARBA" id="ARBA00034808"/>
    </source>
</evidence>
<reference evidence="15 16" key="1">
    <citation type="submission" date="2018-05" db="EMBL/GenBank/DDBJ databases">
        <title>Nocardioides silvaticus genome.</title>
        <authorList>
            <person name="Li C."/>
            <person name="Wang G."/>
        </authorList>
    </citation>
    <scope>NUCLEOTIDE SEQUENCE [LARGE SCALE GENOMIC DNA]</scope>
    <source>
        <strain evidence="15 16">CCTCC AB 2018079</strain>
    </source>
</reference>
<evidence type="ECO:0000256" key="2">
    <source>
        <dbReference type="ARBA" id="ARBA00022723"/>
    </source>
</evidence>
<evidence type="ECO:0000256" key="11">
    <source>
        <dbReference type="ARBA" id="ARBA00044535"/>
    </source>
</evidence>
<gene>
    <name evidence="15" type="ORF">DJ010_10150</name>
</gene>
<keyword evidence="8" id="KW-0413">Isomerase</keyword>
<dbReference type="InterPro" id="IPR032284">
    <property type="entry name" value="RecQ_Zn-bd"/>
</dbReference>
<evidence type="ECO:0000256" key="12">
    <source>
        <dbReference type="ARBA" id="ARBA00044550"/>
    </source>
</evidence>
<dbReference type="GO" id="GO:0043590">
    <property type="term" value="C:bacterial nucleoid"/>
    <property type="evidence" value="ECO:0007669"/>
    <property type="project" value="TreeGrafter"/>
</dbReference>
<keyword evidence="6" id="KW-0067">ATP-binding</keyword>
<dbReference type="InterPro" id="IPR014001">
    <property type="entry name" value="Helicase_ATP-bd"/>
</dbReference>
<evidence type="ECO:0000256" key="7">
    <source>
        <dbReference type="ARBA" id="ARBA00023125"/>
    </source>
</evidence>
<keyword evidence="4" id="KW-0378">Hydrolase</keyword>
<accession>A0A316TKG0</accession>
<comment type="catalytic activity">
    <reaction evidence="9">
        <text>Couples ATP hydrolysis with the unwinding of duplex DNA by translocating in the 3'-5' direction.</text>
        <dbReference type="EC" id="5.6.2.4"/>
    </reaction>
</comment>
<dbReference type="SMART" id="SM00487">
    <property type="entry name" value="DEXDc"/>
    <property type="match status" value="1"/>
</dbReference>
<dbReference type="GO" id="GO:0005737">
    <property type="term" value="C:cytoplasm"/>
    <property type="evidence" value="ECO:0007669"/>
    <property type="project" value="TreeGrafter"/>
</dbReference>
<dbReference type="InterPro" id="IPR004589">
    <property type="entry name" value="DNA_helicase_ATP-dep_RecQ"/>
</dbReference>
<dbReference type="GO" id="GO:0043138">
    <property type="term" value="F:3'-5' DNA helicase activity"/>
    <property type="evidence" value="ECO:0007669"/>
    <property type="project" value="UniProtKB-EC"/>
</dbReference>
<dbReference type="SMART" id="SM00490">
    <property type="entry name" value="HELICc"/>
    <property type="match status" value="1"/>
</dbReference>
<keyword evidence="5" id="KW-0347">Helicase</keyword>
<dbReference type="Pfam" id="PF00270">
    <property type="entry name" value="DEAD"/>
    <property type="match status" value="1"/>
</dbReference>
<dbReference type="GO" id="GO:0003677">
    <property type="term" value="F:DNA binding"/>
    <property type="evidence" value="ECO:0007669"/>
    <property type="project" value="UniProtKB-KW"/>
</dbReference>
<dbReference type="RefSeq" id="WP_109693573.1">
    <property type="nucleotide sequence ID" value="NZ_QGDD01000004.1"/>
</dbReference>
<evidence type="ECO:0000313" key="15">
    <source>
        <dbReference type="EMBL" id="PWN02772.1"/>
    </source>
</evidence>
<evidence type="ECO:0000259" key="14">
    <source>
        <dbReference type="PROSITE" id="PS51194"/>
    </source>
</evidence>
<protein>
    <recommendedName>
        <fullName evidence="11">ATP-dependent DNA helicase RecQ</fullName>
        <ecNumber evidence="10">5.6.2.4</ecNumber>
    </recommendedName>
    <alternativeName>
        <fullName evidence="12">DNA 3'-5' helicase RecQ</fullName>
    </alternativeName>
</protein>
<dbReference type="AlphaFoldDB" id="A0A316TKG0"/>
<evidence type="ECO:0000313" key="16">
    <source>
        <dbReference type="Proteomes" id="UP000245507"/>
    </source>
</evidence>
<proteinExistence type="inferred from homology"/>
<evidence type="ECO:0000256" key="6">
    <source>
        <dbReference type="ARBA" id="ARBA00022840"/>
    </source>
</evidence>
<evidence type="ECO:0000256" key="3">
    <source>
        <dbReference type="ARBA" id="ARBA00022741"/>
    </source>
</evidence>
<keyword evidence="3" id="KW-0547">Nucleotide-binding</keyword>
<keyword evidence="7" id="KW-0238">DNA-binding</keyword>
<dbReference type="PANTHER" id="PTHR13710:SF105">
    <property type="entry name" value="ATP-DEPENDENT DNA HELICASE Q1"/>
    <property type="match status" value="1"/>
</dbReference>